<dbReference type="Gene3D" id="3.30.420.10">
    <property type="entry name" value="Ribonuclease H-like superfamily/Ribonuclease H"/>
    <property type="match status" value="1"/>
</dbReference>
<feature type="compositionally biased region" description="Polar residues" evidence="3">
    <location>
        <begin position="852"/>
        <end position="866"/>
    </location>
</feature>
<dbReference type="Proteomes" id="UP000030104">
    <property type="component" value="Unassembled WGS sequence"/>
</dbReference>
<dbReference type="GO" id="GO:0005634">
    <property type="term" value="C:nucleus"/>
    <property type="evidence" value="ECO:0007669"/>
    <property type="project" value="TreeGrafter"/>
</dbReference>
<dbReference type="EMBL" id="JQGA01000150">
    <property type="protein sequence ID" value="KGO77494.1"/>
    <property type="molecule type" value="Genomic_DNA"/>
</dbReference>
<dbReference type="InterPro" id="IPR036397">
    <property type="entry name" value="RNaseH_sf"/>
</dbReference>
<keyword evidence="6" id="KW-1185">Reference proteome</keyword>
<evidence type="ECO:0000256" key="1">
    <source>
        <dbReference type="ARBA" id="ARBA00022722"/>
    </source>
</evidence>
<feature type="region of interest" description="Disordered" evidence="3">
    <location>
        <begin position="1022"/>
        <end position="1083"/>
    </location>
</feature>
<organism evidence="5 6">
    <name type="scientific">Penicillium italicum</name>
    <name type="common">Blue mold</name>
    <dbReference type="NCBI Taxonomy" id="40296"/>
    <lineage>
        <taxon>Eukaryota</taxon>
        <taxon>Fungi</taxon>
        <taxon>Dikarya</taxon>
        <taxon>Ascomycota</taxon>
        <taxon>Pezizomycotina</taxon>
        <taxon>Eurotiomycetes</taxon>
        <taxon>Eurotiomycetidae</taxon>
        <taxon>Eurotiales</taxon>
        <taxon>Aspergillaceae</taxon>
        <taxon>Penicillium</taxon>
    </lineage>
</organism>
<dbReference type="GO" id="GO:0006139">
    <property type="term" value="P:nucleobase-containing compound metabolic process"/>
    <property type="evidence" value="ECO:0007669"/>
    <property type="project" value="InterPro"/>
</dbReference>
<dbReference type="GO" id="GO:0008408">
    <property type="term" value="F:3'-5' exonuclease activity"/>
    <property type="evidence" value="ECO:0007669"/>
    <property type="project" value="InterPro"/>
</dbReference>
<keyword evidence="2" id="KW-0378">Hydrolase</keyword>
<evidence type="ECO:0000259" key="4">
    <source>
        <dbReference type="SMART" id="SM00474"/>
    </source>
</evidence>
<keyword evidence="1" id="KW-0540">Nuclease</keyword>
<dbReference type="InterPro" id="IPR002562">
    <property type="entry name" value="3'-5'_exonuclease_dom"/>
</dbReference>
<dbReference type="SMART" id="SM00474">
    <property type="entry name" value="35EXOc"/>
    <property type="match status" value="1"/>
</dbReference>
<feature type="compositionally biased region" description="Polar residues" evidence="3">
    <location>
        <begin position="1068"/>
        <end position="1083"/>
    </location>
</feature>
<dbReference type="PhylomeDB" id="A0A0A2LC18"/>
<dbReference type="InterPro" id="IPR012337">
    <property type="entry name" value="RNaseH-like_sf"/>
</dbReference>
<feature type="region of interest" description="Disordered" evidence="3">
    <location>
        <begin position="718"/>
        <end position="754"/>
    </location>
</feature>
<accession>A0A0A2LC18</accession>
<proteinExistence type="predicted"/>
<feature type="compositionally biased region" description="Polar residues" evidence="3">
    <location>
        <begin position="977"/>
        <end position="987"/>
    </location>
</feature>
<dbReference type="FunFam" id="3.30.420.10:FF:000100">
    <property type="entry name" value="3'-5' exonuclease/helicase (Wrn), putative"/>
    <property type="match status" value="1"/>
</dbReference>
<name>A0A0A2LC18_PENIT</name>
<evidence type="ECO:0000313" key="5">
    <source>
        <dbReference type="EMBL" id="KGO77494.1"/>
    </source>
</evidence>
<dbReference type="InterPro" id="IPR051132">
    <property type="entry name" value="3-5_Exonuclease_domain"/>
</dbReference>
<dbReference type="OMA" id="HIYWRQL"/>
<gene>
    <name evidence="5" type="ORF">PITC_038020</name>
</gene>
<evidence type="ECO:0000313" key="6">
    <source>
        <dbReference type="Proteomes" id="UP000030104"/>
    </source>
</evidence>
<dbReference type="GO" id="GO:0005737">
    <property type="term" value="C:cytoplasm"/>
    <property type="evidence" value="ECO:0007669"/>
    <property type="project" value="TreeGrafter"/>
</dbReference>
<reference evidence="5 6" key="1">
    <citation type="journal article" date="2015" name="Mol. Plant Microbe Interact.">
        <title>Genome, transcriptome, and functional analyses of Penicillium expansum provide new insights into secondary metabolism and pathogenicity.</title>
        <authorList>
            <person name="Ballester A.R."/>
            <person name="Marcet-Houben M."/>
            <person name="Levin E."/>
            <person name="Sela N."/>
            <person name="Selma-Lazaro C."/>
            <person name="Carmona L."/>
            <person name="Wisniewski M."/>
            <person name="Droby S."/>
            <person name="Gonzalez-Candelas L."/>
            <person name="Gabaldon T."/>
        </authorList>
    </citation>
    <scope>NUCLEOTIDE SEQUENCE [LARGE SCALE GENOMIC DNA]</scope>
    <source>
        <strain evidence="5 6">PHI-1</strain>
    </source>
</reference>
<evidence type="ECO:0000256" key="2">
    <source>
        <dbReference type="ARBA" id="ARBA00022801"/>
    </source>
</evidence>
<feature type="domain" description="3'-5' exonuclease" evidence="4">
    <location>
        <begin position="1091"/>
        <end position="1281"/>
    </location>
</feature>
<comment type="caution">
    <text evidence="5">The sequence shown here is derived from an EMBL/GenBank/DDBJ whole genome shotgun (WGS) entry which is preliminary data.</text>
</comment>
<feature type="region of interest" description="Disordered" evidence="3">
    <location>
        <begin position="770"/>
        <end position="885"/>
    </location>
</feature>
<feature type="compositionally biased region" description="Low complexity" evidence="3">
    <location>
        <begin position="720"/>
        <end position="736"/>
    </location>
</feature>
<feature type="compositionally biased region" description="Basic and acidic residues" evidence="3">
    <location>
        <begin position="1029"/>
        <end position="1040"/>
    </location>
</feature>
<dbReference type="Pfam" id="PF01612">
    <property type="entry name" value="DNA_pol_A_exo1"/>
    <property type="match status" value="1"/>
</dbReference>
<feature type="region of interest" description="Disordered" evidence="3">
    <location>
        <begin position="934"/>
        <end position="991"/>
    </location>
</feature>
<dbReference type="GO" id="GO:0003676">
    <property type="term" value="F:nucleic acid binding"/>
    <property type="evidence" value="ECO:0007669"/>
    <property type="project" value="InterPro"/>
</dbReference>
<dbReference type="STRING" id="40296.A0A0A2LC18"/>
<dbReference type="SUPFAM" id="SSF53098">
    <property type="entry name" value="Ribonuclease H-like"/>
    <property type="match status" value="1"/>
</dbReference>
<feature type="region of interest" description="Disordered" evidence="3">
    <location>
        <begin position="77"/>
        <end position="103"/>
    </location>
</feature>
<dbReference type="HOGENOM" id="CLU_260341_0_0_1"/>
<protein>
    <recommendedName>
        <fullName evidence="4">3'-5' exonuclease domain-containing protein</fullName>
    </recommendedName>
</protein>
<evidence type="ECO:0000256" key="3">
    <source>
        <dbReference type="SAM" id="MobiDB-lite"/>
    </source>
</evidence>
<dbReference type="OrthoDB" id="1920326at2759"/>
<sequence length="1315" mass="149245">MRPNLLASRKAPSLIAKHSSHLNKFKSHGALRWGPFKWWRDPDTFARSVTTLRHALPNTSFTYIPLVTSQTKRNFSNTTRRGGIWDDDDEVPEPKPVQQIPGRPAFVRPTRHRDLGSLVRSRVDGKNRVAQRLRIEKEFYSLPPHQELAKSFIQLKYKHVDDLLDESFKAGLAYEAEYEALSLIFQKRINDVVSRISKQVLRAEKTTQECVTELESLSSFISAHIVTMVSDNTKKVLQAEKITQKYITEVIDLSSSILGLDRIQAAVTKAENTGRMTDHDFCSIVFGRTPEWERRLEVSAQNIHGWQKGLRMTQKTLLPHQVNISELTICQLRDTLNNDYLRPQNTARTRIDTVLHQSKQVQKNYDELRLKSRNIRIFPIRDLCSQLQANSDLPPDDKWVFGQYKEILELSGRELSTCAHHYRAFWLRRQEALHPLRRSELWNLQDFMAAASSARSPQATDKRVLLALALGARKTSPARQYLHKNPLIISNKIYLEYKRLWMPKPARSPELHIYWRQLDVIAPLLMIDVLTWGLQNEVWYLHHSLKGDIGALWNWVPERTMTHTIPKIADWCIQFQIHRSALRQMAIEYRHLNWLRLRSETLLHSMGERVYLAGKFEVLNPMSQDVHSFKKWAARMGQLTSDAYIPLIATQQTRKDWESIHSEIERKIGQTTSLDSHFLELGSSTKKLPRKKGREEFIPSKAKAAFIKLSQSRLSKYMKGQLSGHSESSSASQGNQEAVQAVTPTKGSLGRIRPKLRRKAGLQYAAELAANQGSQEDSRLGHKLPSDPSTVKAEDPAAEGELVSKPLGPADTPTDQGHQEDVQAIDNPSPKPRKTQNRSLDAPGFNPLLVNAPTSQKGQEASQVINKPSPKLRKTQHRSRDAPDFNPFLVNAHTRQTDQGANEVLYKPSLKLRKRKYRSLDAPKSNQFPVNAHASQTNQEGSHDLPKSPPIPSKGKEVSLNTEPHLNDLRPPIPREASSTFPSTRTHNGLRPALMLPRKPFAKPGQNHGRDYSTDAIFNQTELPQSGRAGDDSLSERPIETHMSSVPDTTTRHELGSIGENDTMDHPTPSSTPEFWSHSSQQSPDGRKLIVHYCRTLQSTEEAVQHFLGSKVIGFDMEWKAQASGWDSIQSNVSVIQIANEERIAIFQVALFKPARSLEDLVSPSLKRLVESPDVIKVGVSIKADCTRLRKYLGIDAKATFELSHLYKLIKYGKDNPKLVNKRGVNLSEQINEHFGLPLEKSDDVRCGDWTRALSYRQVQYAATDPYACVRLFHTMEAKRKAMDPMPPRPAFAELNQPIVLPLGQAVNSEEDPVV</sequence>
<dbReference type="PANTHER" id="PTHR13620">
    <property type="entry name" value="3-5 EXONUCLEASE"/>
    <property type="match status" value="1"/>
</dbReference>
<dbReference type="CDD" id="cd06141">
    <property type="entry name" value="WRN_exo"/>
    <property type="match status" value="1"/>
</dbReference>
<dbReference type="PANTHER" id="PTHR13620:SF104">
    <property type="entry name" value="EXONUCLEASE 3'-5' DOMAIN-CONTAINING PROTEIN 2"/>
    <property type="match status" value="1"/>
</dbReference>